<sequence length="94" mass="10726">MTIERNVDLALFRRPPALLLRRRFAANNWLIQRLEAISATVLSASELYMVLLPPGTLDIEKEMKRSENPDSMDADKEEVAEIKAAHFEDMLAEV</sequence>
<dbReference type="EMBL" id="CM007901">
    <property type="protein sequence ID" value="OTG06124.1"/>
    <property type="molecule type" value="Genomic_DNA"/>
</dbReference>
<name>A0A251T5F2_HELAN</name>
<accession>A0A251T5F2</accession>
<organism evidence="1 2">
    <name type="scientific">Helianthus annuus</name>
    <name type="common">Common sunflower</name>
    <dbReference type="NCBI Taxonomy" id="4232"/>
    <lineage>
        <taxon>Eukaryota</taxon>
        <taxon>Viridiplantae</taxon>
        <taxon>Streptophyta</taxon>
        <taxon>Embryophyta</taxon>
        <taxon>Tracheophyta</taxon>
        <taxon>Spermatophyta</taxon>
        <taxon>Magnoliopsida</taxon>
        <taxon>eudicotyledons</taxon>
        <taxon>Gunneridae</taxon>
        <taxon>Pentapetalae</taxon>
        <taxon>asterids</taxon>
        <taxon>campanulids</taxon>
        <taxon>Asterales</taxon>
        <taxon>Asteraceae</taxon>
        <taxon>Asteroideae</taxon>
        <taxon>Heliantheae alliance</taxon>
        <taxon>Heliantheae</taxon>
        <taxon>Helianthus</taxon>
    </lineage>
</organism>
<protein>
    <submittedName>
        <fullName evidence="1">Uncharacterized protein</fullName>
    </submittedName>
</protein>
<evidence type="ECO:0000313" key="1">
    <source>
        <dbReference type="EMBL" id="OTG06124.1"/>
    </source>
</evidence>
<gene>
    <name evidence="1" type="ORF">HannXRQ_Chr12g0381271</name>
</gene>
<reference evidence="2" key="1">
    <citation type="journal article" date="2017" name="Nature">
        <title>The sunflower genome provides insights into oil metabolism, flowering and Asterid evolution.</title>
        <authorList>
            <person name="Badouin H."/>
            <person name="Gouzy J."/>
            <person name="Grassa C.J."/>
            <person name="Murat F."/>
            <person name="Staton S.E."/>
            <person name="Cottret L."/>
            <person name="Lelandais-Briere C."/>
            <person name="Owens G.L."/>
            <person name="Carrere S."/>
            <person name="Mayjonade B."/>
            <person name="Legrand L."/>
            <person name="Gill N."/>
            <person name="Kane N.C."/>
            <person name="Bowers J.E."/>
            <person name="Hubner S."/>
            <person name="Bellec A."/>
            <person name="Berard A."/>
            <person name="Berges H."/>
            <person name="Blanchet N."/>
            <person name="Boniface M.C."/>
            <person name="Brunel D."/>
            <person name="Catrice O."/>
            <person name="Chaidir N."/>
            <person name="Claudel C."/>
            <person name="Donnadieu C."/>
            <person name="Faraut T."/>
            <person name="Fievet G."/>
            <person name="Helmstetter N."/>
            <person name="King M."/>
            <person name="Knapp S.J."/>
            <person name="Lai Z."/>
            <person name="Le Paslier M.C."/>
            <person name="Lippi Y."/>
            <person name="Lorenzon L."/>
            <person name="Mandel J.R."/>
            <person name="Marage G."/>
            <person name="Marchand G."/>
            <person name="Marquand E."/>
            <person name="Bret-Mestries E."/>
            <person name="Morien E."/>
            <person name="Nambeesan S."/>
            <person name="Nguyen T."/>
            <person name="Pegot-Espagnet P."/>
            <person name="Pouilly N."/>
            <person name="Raftis F."/>
            <person name="Sallet E."/>
            <person name="Schiex T."/>
            <person name="Thomas J."/>
            <person name="Vandecasteele C."/>
            <person name="Vares D."/>
            <person name="Vear F."/>
            <person name="Vautrin S."/>
            <person name="Crespi M."/>
            <person name="Mangin B."/>
            <person name="Burke J.M."/>
            <person name="Salse J."/>
            <person name="Munos S."/>
            <person name="Vincourt P."/>
            <person name="Rieseberg L.H."/>
            <person name="Langlade N.B."/>
        </authorList>
    </citation>
    <scope>NUCLEOTIDE SEQUENCE [LARGE SCALE GENOMIC DNA]</scope>
    <source>
        <strain evidence="2">cv. SF193</strain>
    </source>
</reference>
<dbReference type="InParanoid" id="A0A251T5F2"/>
<dbReference type="AlphaFoldDB" id="A0A251T5F2"/>
<evidence type="ECO:0000313" key="2">
    <source>
        <dbReference type="Proteomes" id="UP000215914"/>
    </source>
</evidence>
<proteinExistence type="predicted"/>
<dbReference type="Proteomes" id="UP000215914">
    <property type="component" value="Chromosome 12"/>
</dbReference>
<keyword evidence="2" id="KW-1185">Reference proteome</keyword>